<keyword evidence="2" id="KW-0812">Transmembrane</keyword>
<evidence type="ECO:0000256" key="1">
    <source>
        <dbReference type="SAM" id="MobiDB-lite"/>
    </source>
</evidence>
<feature type="transmembrane region" description="Helical" evidence="2">
    <location>
        <begin position="71"/>
        <end position="92"/>
    </location>
</feature>
<dbReference type="EMBL" id="CAMXCT010004569">
    <property type="protein sequence ID" value="CAI4009603.1"/>
    <property type="molecule type" value="Genomic_DNA"/>
</dbReference>
<keyword evidence="2" id="KW-1133">Transmembrane helix</keyword>
<accession>A0A9P1DJ55</accession>
<keyword evidence="5" id="KW-1185">Reference proteome</keyword>
<evidence type="ECO:0000313" key="5">
    <source>
        <dbReference type="Proteomes" id="UP001152797"/>
    </source>
</evidence>
<feature type="non-terminal residue" evidence="3">
    <location>
        <position position="156"/>
    </location>
</feature>
<feature type="region of interest" description="Disordered" evidence="1">
    <location>
        <begin position="19"/>
        <end position="67"/>
    </location>
</feature>
<name>A0A9P1DJ55_9DINO</name>
<evidence type="ECO:0000313" key="4">
    <source>
        <dbReference type="EMBL" id="CAL1162978.1"/>
    </source>
</evidence>
<sequence>FFVISMLLTSVFAVTTSTSEVPQDPAAPSGRPKIALRGAKVGTTPGPPLPSQASEASEEISPRTKDEGGPALTIVLIVFIVVGAALTALMLAKVCAHRRRSDSELPLVMTDQEYERYEMEMELMRRPRQSIEVPREEKPKEVWRGGGLNLEELPWG</sequence>
<keyword evidence="2" id="KW-0472">Membrane</keyword>
<reference evidence="3" key="1">
    <citation type="submission" date="2022-10" db="EMBL/GenBank/DDBJ databases">
        <authorList>
            <person name="Chen Y."/>
            <person name="Dougan E. K."/>
            <person name="Chan C."/>
            <person name="Rhodes N."/>
            <person name="Thang M."/>
        </authorList>
    </citation>
    <scope>NUCLEOTIDE SEQUENCE</scope>
</reference>
<evidence type="ECO:0000256" key="2">
    <source>
        <dbReference type="SAM" id="Phobius"/>
    </source>
</evidence>
<reference evidence="4" key="2">
    <citation type="submission" date="2024-04" db="EMBL/GenBank/DDBJ databases">
        <authorList>
            <person name="Chen Y."/>
            <person name="Shah S."/>
            <person name="Dougan E. K."/>
            <person name="Thang M."/>
            <person name="Chan C."/>
        </authorList>
    </citation>
    <scope>NUCLEOTIDE SEQUENCE [LARGE SCALE GENOMIC DNA]</scope>
</reference>
<organism evidence="3">
    <name type="scientific">Cladocopium goreaui</name>
    <dbReference type="NCBI Taxonomy" id="2562237"/>
    <lineage>
        <taxon>Eukaryota</taxon>
        <taxon>Sar</taxon>
        <taxon>Alveolata</taxon>
        <taxon>Dinophyceae</taxon>
        <taxon>Suessiales</taxon>
        <taxon>Symbiodiniaceae</taxon>
        <taxon>Cladocopium</taxon>
    </lineage>
</organism>
<evidence type="ECO:0000313" key="3">
    <source>
        <dbReference type="EMBL" id="CAI4009603.1"/>
    </source>
</evidence>
<dbReference type="AlphaFoldDB" id="A0A9P1DJ55"/>
<proteinExistence type="predicted"/>
<dbReference type="Proteomes" id="UP001152797">
    <property type="component" value="Unassembled WGS sequence"/>
</dbReference>
<comment type="caution">
    <text evidence="3">The sequence shown here is derived from an EMBL/GenBank/DDBJ whole genome shotgun (WGS) entry which is preliminary data.</text>
</comment>
<dbReference type="EMBL" id="CAMXCT020004569">
    <property type="protein sequence ID" value="CAL1162978.1"/>
    <property type="molecule type" value="Genomic_DNA"/>
</dbReference>
<gene>
    <name evidence="3" type="ORF">C1SCF055_LOCUS34948</name>
</gene>
<protein>
    <submittedName>
        <fullName evidence="3">Uncharacterized protein</fullName>
    </submittedName>
</protein>
<dbReference type="EMBL" id="CAMXCT030004569">
    <property type="protein sequence ID" value="CAL4796915.1"/>
    <property type="molecule type" value="Genomic_DNA"/>
</dbReference>